<accession>A0A8S5TKP8</accession>
<reference evidence="5" key="1">
    <citation type="journal article" date="2021" name="Proc. Natl. Acad. Sci. U.S.A.">
        <title>A Catalog of Tens of Thousands of Viruses from Human Metagenomes Reveals Hidden Associations with Chronic Diseases.</title>
        <authorList>
            <person name="Tisza M.J."/>
            <person name="Buck C.B."/>
        </authorList>
    </citation>
    <scope>NUCLEOTIDE SEQUENCE</scope>
    <source>
        <strain evidence="5">Ctz6O13</strain>
    </source>
</reference>
<evidence type="ECO:0000256" key="3">
    <source>
        <dbReference type="PROSITE-ProRule" id="PRU00492"/>
    </source>
</evidence>
<dbReference type="PROSITE" id="PS51161">
    <property type="entry name" value="ATP_CONE"/>
    <property type="match status" value="1"/>
</dbReference>
<dbReference type="GO" id="GO:0004748">
    <property type="term" value="F:ribonucleoside-diphosphate reductase activity, thioredoxin disulfide as acceptor"/>
    <property type="evidence" value="ECO:0007669"/>
    <property type="project" value="TreeGrafter"/>
</dbReference>
<dbReference type="GO" id="GO:0008998">
    <property type="term" value="F:ribonucleoside-triphosphate reductase (thioredoxin) activity"/>
    <property type="evidence" value="ECO:0007669"/>
    <property type="project" value="InterPro"/>
</dbReference>
<name>A0A8S5TKP8_9CAUD</name>
<dbReference type="InterPro" id="IPR005144">
    <property type="entry name" value="ATP-cone_dom"/>
</dbReference>
<organism evidence="5">
    <name type="scientific">Podoviridae sp. ctz6O13</name>
    <dbReference type="NCBI Taxonomy" id="2827757"/>
    <lineage>
        <taxon>Viruses</taxon>
        <taxon>Duplodnaviria</taxon>
        <taxon>Heunggongvirae</taxon>
        <taxon>Uroviricota</taxon>
        <taxon>Caudoviricetes</taxon>
    </lineage>
</organism>
<dbReference type="GO" id="GO:0009265">
    <property type="term" value="P:2'-deoxyribonucleotide biosynthetic process"/>
    <property type="evidence" value="ECO:0007669"/>
    <property type="project" value="TreeGrafter"/>
</dbReference>
<dbReference type="PANTHER" id="PTHR21075">
    <property type="entry name" value="ANAEROBIC RIBONUCLEOSIDE-TRIPHOSPHATE REDUCTASE"/>
    <property type="match status" value="1"/>
</dbReference>
<dbReference type="Gene3D" id="3.20.70.20">
    <property type="match status" value="1"/>
</dbReference>
<protein>
    <submittedName>
        <fullName evidence="5">Anaerobic ribonucleoside triphosphate reductase</fullName>
    </submittedName>
</protein>
<dbReference type="InterPro" id="IPR012833">
    <property type="entry name" value="NrdD"/>
</dbReference>
<dbReference type="PANTHER" id="PTHR21075:SF0">
    <property type="entry name" value="ANAEROBIC RIBONUCLEOSIDE-TRIPHOSPHATE REDUCTASE"/>
    <property type="match status" value="1"/>
</dbReference>
<evidence type="ECO:0000313" key="5">
    <source>
        <dbReference type="EMBL" id="DAF63635.1"/>
    </source>
</evidence>
<dbReference type="SUPFAM" id="SSF51998">
    <property type="entry name" value="PFL-like glycyl radical enzymes"/>
    <property type="match status" value="1"/>
</dbReference>
<feature type="domain" description="ATP-cone" evidence="4">
    <location>
        <begin position="1"/>
        <end position="92"/>
    </location>
</feature>
<dbReference type="Pfam" id="PF13597">
    <property type="entry name" value="NRDD"/>
    <property type="match status" value="1"/>
</dbReference>
<keyword evidence="1 3" id="KW-0547">Nucleotide-binding</keyword>
<dbReference type="GO" id="GO:0006260">
    <property type="term" value="P:DNA replication"/>
    <property type="evidence" value="ECO:0007669"/>
    <property type="project" value="InterPro"/>
</dbReference>
<keyword evidence="2 3" id="KW-0067">ATP-binding</keyword>
<sequence>MNVIKRDGRNEELNPLKVKQALVLANKELNEPVDDATIDFIYDKIVHRLMSLTKETIEIEEIQDIVVSYLKKYCKRLYKHYSAYRQERAKIRDMKQNGDYYNTILELASGVPNDTSKENSNKDARQINVMRDLIAGETSKKIYRENIMSPKLRELHDKGVLHVHDCDYRIIKEQTNCELQNLKSILNDGTVMNGKLIEKPHSLQTSCTIASQVITAVSNCTYGGQTITMSHLAPFVRTSKEAIKKLLANCDVKDEKGKLLETMLRKEIKGGIQTLLYQLNTMSCTNGQSPFITLFLYLDEEPEYKEEIRMLCEEVLRQRIEGMKSPSGNIINPTFPKIVTCITETMLDKHHKDYEFAKLCAKCVAKRMVPDFLSEKKAKKYKEGCVIPPMGKCKCSSCKIQINS</sequence>
<dbReference type="GO" id="GO:0005524">
    <property type="term" value="F:ATP binding"/>
    <property type="evidence" value="ECO:0007669"/>
    <property type="project" value="UniProtKB-UniRule"/>
</dbReference>
<dbReference type="Pfam" id="PF03477">
    <property type="entry name" value="ATP-cone"/>
    <property type="match status" value="1"/>
</dbReference>
<evidence type="ECO:0000259" key="4">
    <source>
        <dbReference type="PROSITE" id="PS51161"/>
    </source>
</evidence>
<evidence type="ECO:0000256" key="2">
    <source>
        <dbReference type="ARBA" id="ARBA00022840"/>
    </source>
</evidence>
<dbReference type="EMBL" id="BK032843">
    <property type="protein sequence ID" value="DAF63635.1"/>
    <property type="molecule type" value="Genomic_DNA"/>
</dbReference>
<evidence type="ECO:0000256" key="1">
    <source>
        <dbReference type="ARBA" id="ARBA00022741"/>
    </source>
</evidence>
<proteinExistence type="predicted"/>